<evidence type="ECO:0000256" key="3">
    <source>
        <dbReference type="ARBA" id="ARBA00022771"/>
    </source>
</evidence>
<dbReference type="PROSITE" id="PS50966">
    <property type="entry name" value="ZF_SWIM"/>
    <property type="match status" value="1"/>
</dbReference>
<dbReference type="PANTHER" id="PTHR31669:SF306">
    <property type="entry name" value="PROTEIN FAR1-RELATED SEQUENCE"/>
    <property type="match status" value="1"/>
</dbReference>
<dbReference type="AlphaFoldDB" id="A0AAV5FR79"/>
<comment type="subcellular location">
    <subcellularLocation>
        <location evidence="6">Nucleus</location>
    </subcellularLocation>
</comment>
<dbReference type="Pfam" id="PF04434">
    <property type="entry name" value="SWIM"/>
    <property type="match status" value="1"/>
</dbReference>
<name>A0AAV5FR79_ELECO</name>
<evidence type="ECO:0000256" key="1">
    <source>
        <dbReference type="ARBA" id="ARBA00005889"/>
    </source>
</evidence>
<sequence length="186" mass="21668">MVGHCSCMLFETHGIPCRHIIYVLRAAKQNELPRHYVLKRWTKNCKKEVVYDADENLLEEKGRTSMDTGVKMLASDMRKEMEDIFQQAGSCMHTMKIINSKFQKFVDEVKLEFPTNQPSRFEELEHFTGCTIPSQVNICRQLIIALRVESKESGDTQIREVVTRRKRRLRKRKMKGLHVCAGHAKS</sequence>
<keyword evidence="2 6" id="KW-0479">Metal-binding</keyword>
<accession>A0AAV5FR79</accession>
<keyword evidence="9" id="KW-1185">Reference proteome</keyword>
<gene>
    <name evidence="8" type="primary">gb26199</name>
    <name evidence="8" type="ORF">PR202_gb26199</name>
</gene>
<evidence type="ECO:0000259" key="7">
    <source>
        <dbReference type="PROSITE" id="PS50966"/>
    </source>
</evidence>
<dbReference type="GO" id="GO:0008270">
    <property type="term" value="F:zinc ion binding"/>
    <property type="evidence" value="ECO:0007669"/>
    <property type="project" value="UniProtKB-UniRule"/>
</dbReference>
<comment type="caution">
    <text evidence="8">The sequence shown here is derived from an EMBL/GenBank/DDBJ whole genome shotgun (WGS) entry which is preliminary data.</text>
</comment>
<dbReference type="InterPro" id="IPR007527">
    <property type="entry name" value="Znf_SWIM"/>
</dbReference>
<comment type="function">
    <text evidence="6">Putative transcription activator involved in regulating light control of development.</text>
</comment>
<organism evidence="8 9">
    <name type="scientific">Eleusine coracana subsp. coracana</name>
    <dbReference type="NCBI Taxonomy" id="191504"/>
    <lineage>
        <taxon>Eukaryota</taxon>
        <taxon>Viridiplantae</taxon>
        <taxon>Streptophyta</taxon>
        <taxon>Embryophyta</taxon>
        <taxon>Tracheophyta</taxon>
        <taxon>Spermatophyta</taxon>
        <taxon>Magnoliopsida</taxon>
        <taxon>Liliopsida</taxon>
        <taxon>Poales</taxon>
        <taxon>Poaceae</taxon>
        <taxon>PACMAD clade</taxon>
        <taxon>Chloridoideae</taxon>
        <taxon>Cynodonteae</taxon>
        <taxon>Eleusininae</taxon>
        <taxon>Eleusine</taxon>
    </lineage>
</organism>
<evidence type="ECO:0000313" key="9">
    <source>
        <dbReference type="Proteomes" id="UP001054889"/>
    </source>
</evidence>
<evidence type="ECO:0000256" key="2">
    <source>
        <dbReference type="ARBA" id="ARBA00022723"/>
    </source>
</evidence>
<comment type="similarity">
    <text evidence="1 6">Belongs to the FHY3/FAR1 family.</text>
</comment>
<proteinExistence type="inferred from homology"/>
<reference evidence="8" key="1">
    <citation type="journal article" date="2018" name="DNA Res.">
        <title>Multiple hybrid de novo genome assembly of finger millet, an orphan allotetraploid crop.</title>
        <authorList>
            <person name="Hatakeyama M."/>
            <person name="Aluri S."/>
            <person name="Balachadran M.T."/>
            <person name="Sivarajan S.R."/>
            <person name="Patrignani A."/>
            <person name="Gruter S."/>
            <person name="Poveda L."/>
            <person name="Shimizu-Inatsugi R."/>
            <person name="Baeten J."/>
            <person name="Francoijs K.J."/>
            <person name="Nataraja K.N."/>
            <person name="Reddy Y.A.N."/>
            <person name="Phadnis S."/>
            <person name="Ravikumar R.L."/>
            <person name="Schlapbach R."/>
            <person name="Sreeman S.M."/>
            <person name="Shimizu K.K."/>
        </authorList>
    </citation>
    <scope>NUCLEOTIDE SEQUENCE</scope>
</reference>
<evidence type="ECO:0000256" key="5">
    <source>
        <dbReference type="PROSITE-ProRule" id="PRU00325"/>
    </source>
</evidence>
<evidence type="ECO:0000313" key="8">
    <source>
        <dbReference type="EMBL" id="GJN37266.1"/>
    </source>
</evidence>
<feature type="domain" description="SWIM-type" evidence="7">
    <location>
        <begin position="1"/>
        <end position="28"/>
    </location>
</feature>
<dbReference type="GO" id="GO:0005634">
    <property type="term" value="C:nucleus"/>
    <property type="evidence" value="ECO:0007669"/>
    <property type="project" value="UniProtKB-SubCell"/>
</dbReference>
<dbReference type="Proteomes" id="UP001054889">
    <property type="component" value="Unassembled WGS sequence"/>
</dbReference>
<keyword evidence="6" id="KW-0539">Nucleus</keyword>
<dbReference type="InterPro" id="IPR006564">
    <property type="entry name" value="Znf_PMZ"/>
</dbReference>
<dbReference type="InterPro" id="IPR031052">
    <property type="entry name" value="FHY3/FAR1"/>
</dbReference>
<reference evidence="8" key="2">
    <citation type="submission" date="2021-12" db="EMBL/GenBank/DDBJ databases">
        <title>Resequencing data analysis of finger millet.</title>
        <authorList>
            <person name="Hatakeyama M."/>
            <person name="Aluri S."/>
            <person name="Balachadran M.T."/>
            <person name="Sivarajan S.R."/>
            <person name="Poveda L."/>
            <person name="Shimizu-Inatsugi R."/>
            <person name="Schlapbach R."/>
            <person name="Sreeman S.M."/>
            <person name="Shimizu K.K."/>
        </authorList>
    </citation>
    <scope>NUCLEOTIDE SEQUENCE</scope>
</reference>
<evidence type="ECO:0000256" key="6">
    <source>
        <dbReference type="RuleBase" id="RU367018"/>
    </source>
</evidence>
<protein>
    <recommendedName>
        <fullName evidence="6">Protein FAR1-RELATED SEQUENCE</fullName>
    </recommendedName>
</protein>
<keyword evidence="4 6" id="KW-0862">Zinc</keyword>
<evidence type="ECO:0000256" key="4">
    <source>
        <dbReference type="ARBA" id="ARBA00022833"/>
    </source>
</evidence>
<dbReference type="PANTHER" id="PTHR31669">
    <property type="entry name" value="PROTEIN FAR1-RELATED SEQUENCE 10-RELATED"/>
    <property type="match status" value="1"/>
</dbReference>
<dbReference type="GO" id="GO:0006355">
    <property type="term" value="P:regulation of DNA-templated transcription"/>
    <property type="evidence" value="ECO:0007669"/>
    <property type="project" value="UniProtKB-UniRule"/>
</dbReference>
<keyword evidence="3 5" id="KW-0863">Zinc-finger</keyword>
<dbReference type="EMBL" id="BQKI01000094">
    <property type="protein sequence ID" value="GJN37266.1"/>
    <property type="molecule type" value="Genomic_DNA"/>
</dbReference>
<dbReference type="SMART" id="SM00575">
    <property type="entry name" value="ZnF_PMZ"/>
    <property type="match status" value="1"/>
</dbReference>